<keyword evidence="2" id="KW-1185">Reference proteome</keyword>
<dbReference type="EMBL" id="DF840538">
    <property type="protein sequence ID" value="GAT45015.1"/>
    <property type="molecule type" value="Genomic_DNA"/>
</dbReference>
<accession>A0ABQ0L2A7</accession>
<evidence type="ECO:0000313" key="2">
    <source>
        <dbReference type="Proteomes" id="UP000815677"/>
    </source>
</evidence>
<organism evidence="1 2">
    <name type="scientific">Mycena chlorophos</name>
    <name type="common">Agaric fungus</name>
    <name type="synonym">Agaricus chlorophos</name>
    <dbReference type="NCBI Taxonomy" id="658473"/>
    <lineage>
        <taxon>Eukaryota</taxon>
        <taxon>Fungi</taxon>
        <taxon>Dikarya</taxon>
        <taxon>Basidiomycota</taxon>
        <taxon>Agaricomycotina</taxon>
        <taxon>Agaricomycetes</taxon>
        <taxon>Agaricomycetidae</taxon>
        <taxon>Agaricales</taxon>
        <taxon>Marasmiineae</taxon>
        <taxon>Mycenaceae</taxon>
        <taxon>Mycena</taxon>
    </lineage>
</organism>
<name>A0ABQ0L2A7_MYCCL</name>
<evidence type="ECO:0000313" key="1">
    <source>
        <dbReference type="EMBL" id="GAT45015.1"/>
    </source>
</evidence>
<sequence length="110" mass="11861">MKSTFALLFSLATAIASGKCLFLLTLFTLHCCFSEVSGLAIAAGTKGVAVPQGKFFVYPPGSEDTAPAAKRNEDAGRLFFVYPTEEAAAPVIEERAGRLFFVYPEEEDTE</sequence>
<gene>
    <name evidence="1" type="ORF">MCHLO_02613</name>
</gene>
<protein>
    <submittedName>
        <fullName evidence="1">Uncharacterized protein</fullName>
    </submittedName>
</protein>
<dbReference type="Proteomes" id="UP000815677">
    <property type="component" value="Unassembled WGS sequence"/>
</dbReference>
<reference evidence="1" key="1">
    <citation type="submission" date="2014-09" db="EMBL/GenBank/DDBJ databases">
        <title>Genome sequence of the luminous mushroom Mycena chlorophos for searching fungal bioluminescence genes.</title>
        <authorList>
            <person name="Tanaka Y."/>
            <person name="Kasuga D."/>
            <person name="Oba Y."/>
            <person name="Hase S."/>
            <person name="Sato K."/>
            <person name="Oba Y."/>
            <person name="Sakakibara Y."/>
        </authorList>
    </citation>
    <scope>NUCLEOTIDE SEQUENCE</scope>
</reference>
<proteinExistence type="predicted"/>